<gene>
    <name evidence="1" type="ORF">HYPSUDRAFT_208403</name>
</gene>
<evidence type="ECO:0000313" key="2">
    <source>
        <dbReference type="Proteomes" id="UP000054270"/>
    </source>
</evidence>
<evidence type="ECO:0000313" key="1">
    <source>
        <dbReference type="EMBL" id="KJA14774.1"/>
    </source>
</evidence>
<proteinExistence type="predicted"/>
<organism evidence="1 2">
    <name type="scientific">Hypholoma sublateritium (strain FD-334 SS-4)</name>
    <dbReference type="NCBI Taxonomy" id="945553"/>
    <lineage>
        <taxon>Eukaryota</taxon>
        <taxon>Fungi</taxon>
        <taxon>Dikarya</taxon>
        <taxon>Basidiomycota</taxon>
        <taxon>Agaricomycotina</taxon>
        <taxon>Agaricomycetes</taxon>
        <taxon>Agaricomycetidae</taxon>
        <taxon>Agaricales</taxon>
        <taxon>Agaricineae</taxon>
        <taxon>Strophariaceae</taxon>
        <taxon>Hypholoma</taxon>
    </lineage>
</organism>
<reference evidence="2" key="1">
    <citation type="submission" date="2014-04" db="EMBL/GenBank/DDBJ databases">
        <title>Evolutionary Origins and Diversification of the Mycorrhizal Mutualists.</title>
        <authorList>
            <consortium name="DOE Joint Genome Institute"/>
            <consortium name="Mycorrhizal Genomics Consortium"/>
            <person name="Kohler A."/>
            <person name="Kuo A."/>
            <person name="Nagy L.G."/>
            <person name="Floudas D."/>
            <person name="Copeland A."/>
            <person name="Barry K.W."/>
            <person name="Cichocki N."/>
            <person name="Veneault-Fourrey C."/>
            <person name="LaButti K."/>
            <person name="Lindquist E.A."/>
            <person name="Lipzen A."/>
            <person name="Lundell T."/>
            <person name="Morin E."/>
            <person name="Murat C."/>
            <person name="Riley R."/>
            <person name="Ohm R."/>
            <person name="Sun H."/>
            <person name="Tunlid A."/>
            <person name="Henrissat B."/>
            <person name="Grigoriev I.V."/>
            <person name="Hibbett D.S."/>
            <person name="Martin F."/>
        </authorList>
    </citation>
    <scope>NUCLEOTIDE SEQUENCE [LARGE SCALE GENOMIC DNA]</scope>
    <source>
        <strain evidence="2">FD-334 SS-4</strain>
    </source>
</reference>
<protein>
    <submittedName>
        <fullName evidence="1">Uncharacterized protein</fullName>
    </submittedName>
</protein>
<keyword evidence="2" id="KW-1185">Reference proteome</keyword>
<accession>A0A0D2N6P9</accession>
<dbReference type="AlphaFoldDB" id="A0A0D2N6P9"/>
<dbReference type="Proteomes" id="UP000054270">
    <property type="component" value="Unassembled WGS sequence"/>
</dbReference>
<sequence>MFTAAAATPTPDFHLMRELTQLPNVYPIQRARRPLSHTFPVPVRAQRVSSGSHRAIHCAPGTNARSLQSSINPPGESAVSYAAHGPLPSWLRKVRSLPQSTSCAASAATPSTSGLRAVRGKAASSHLRAQPLQLCPAPNAVSESQHTPMHFYASGLIPPKTRSNAGFGAFHVEAINAWHSCGTVYGACVQSQRRSATTSRACNDTRYRFAYPLSSNGLCTRSMCQTWSVGLRIIPLDSSNISARCLHLLPPPLRIPAEYPSVDNDPFMSPLRCHLRPARRRRQTSAWSSPLPGMTPMLPHPHPPLALDRFVAQTACAAWLRTQSRQARVARRSVGCSARPPTSTDSTRLYDERLVICTQQRSLSSAAA</sequence>
<name>A0A0D2N6P9_HYPSF</name>
<dbReference type="EMBL" id="KN817665">
    <property type="protein sequence ID" value="KJA14774.1"/>
    <property type="molecule type" value="Genomic_DNA"/>
</dbReference>